<evidence type="ECO:0000313" key="1">
    <source>
        <dbReference type="EMBL" id="LAA21125.1"/>
    </source>
</evidence>
<dbReference type="AlphaFoldDB" id="A0A2H6N2Y2"/>
<proteinExistence type="predicted"/>
<dbReference type="PANTHER" id="PTHR46114:SF2">
    <property type="entry name" value="CULLIN N-TERMINAL DOMAIN-CONTAINING PROTEIN"/>
    <property type="match status" value="1"/>
</dbReference>
<accession>A0A2H6N2Y2</accession>
<dbReference type="PANTHER" id="PTHR46114">
    <property type="entry name" value="APPLE DOMAIN-CONTAINING PROTEIN"/>
    <property type="match status" value="1"/>
</dbReference>
<dbReference type="EMBL" id="IACI01025669">
    <property type="protein sequence ID" value="LAA21125.1"/>
    <property type="molecule type" value="Transcribed_RNA"/>
</dbReference>
<protein>
    <submittedName>
        <fullName evidence="1">Uncharacterized protein</fullName>
    </submittedName>
</protein>
<reference evidence="1" key="2">
    <citation type="submission" date="2017-12" db="EMBL/GenBank/DDBJ databases">
        <title>Coralsnake Venomics: Analyses of Venom Gland Transcriptomes and Proteomes of Six Brazilian Taxa.</title>
        <authorList>
            <person name="Aird S.D."/>
            <person name="Jorge da Silva N."/>
            <person name="Qiu L."/>
            <person name="Villar-Briones A."/>
            <person name="Aparecida-Saddi V."/>
            <person name="Campos-Telles M.P."/>
            <person name="Grau M."/>
            <person name="Mikheyev A.S."/>
        </authorList>
    </citation>
    <scope>NUCLEOTIDE SEQUENCE</scope>
    <source>
        <tissue evidence="1">Venom_gland</tissue>
    </source>
</reference>
<reference evidence="1" key="1">
    <citation type="submission" date="2017-07" db="EMBL/GenBank/DDBJ databases">
        <authorList>
            <person name="Mikheyev A."/>
            <person name="Grau M."/>
        </authorList>
    </citation>
    <scope>NUCLEOTIDE SEQUENCE</scope>
    <source>
        <tissue evidence="1">Venom_gland</tissue>
    </source>
</reference>
<organism evidence="1">
    <name type="scientific">Micrurus carvalhoi</name>
    <dbReference type="NCBI Taxonomy" id="3147026"/>
    <lineage>
        <taxon>Eukaryota</taxon>
        <taxon>Metazoa</taxon>
        <taxon>Chordata</taxon>
        <taxon>Craniata</taxon>
        <taxon>Vertebrata</taxon>
        <taxon>Euteleostomi</taxon>
        <taxon>Lepidosauria</taxon>
        <taxon>Squamata</taxon>
        <taxon>Bifurcata</taxon>
        <taxon>Unidentata</taxon>
        <taxon>Episquamata</taxon>
        <taxon>Toxicofera</taxon>
        <taxon>Serpentes</taxon>
        <taxon>Colubroidea</taxon>
        <taxon>Elapidae</taxon>
        <taxon>Elapinae</taxon>
        <taxon>Micrurus</taxon>
    </lineage>
</organism>
<sequence length="116" mass="13273">MEVYKAFKSVATQFVGNSKVDDYEKHVENLSYKALGAKMSLKIHFLHSHLELDYFLLNCGAVSDEHVERLHQDIADVEKRYQGKWRPPCLPIIAGISPGMILLQFTREKPKGLDTK</sequence>
<name>A0A2H6N2Y2_9SAUR</name>